<gene>
    <name evidence="1" type="ORF">EYF80_015782</name>
</gene>
<reference evidence="1 2" key="1">
    <citation type="submission" date="2019-03" db="EMBL/GenBank/DDBJ databases">
        <title>First draft genome of Liparis tanakae, snailfish: a comprehensive survey of snailfish specific genes.</title>
        <authorList>
            <person name="Kim W."/>
            <person name="Song I."/>
            <person name="Jeong J.-H."/>
            <person name="Kim D."/>
            <person name="Kim S."/>
            <person name="Ryu S."/>
            <person name="Song J.Y."/>
            <person name="Lee S.K."/>
        </authorList>
    </citation>
    <scope>NUCLEOTIDE SEQUENCE [LARGE SCALE GENOMIC DNA]</scope>
    <source>
        <tissue evidence="1">Muscle</tissue>
    </source>
</reference>
<dbReference type="EMBL" id="SRLO01000119">
    <property type="protein sequence ID" value="TNN73961.1"/>
    <property type="molecule type" value="Genomic_DNA"/>
</dbReference>
<evidence type="ECO:0000313" key="2">
    <source>
        <dbReference type="Proteomes" id="UP000314294"/>
    </source>
</evidence>
<sequence length="180" mass="19712">MTRFLLHRMKETMTITTISRKSGVSTAMSQRLPGGVFTTATQTHTWGVERPADWLLVSLQVLNYCRGNLMEESKALVKLNDCHNQSPPKIGLTKPLRWQKITKLTFSLHLDKVSQRQGHGLGVQTAEGLGGGGSGDGRPVELGVLPTLVARRGRAVRGPCLPATRKSSASRCSIRLAKLW</sequence>
<dbReference type="Proteomes" id="UP000314294">
    <property type="component" value="Unassembled WGS sequence"/>
</dbReference>
<keyword evidence="2" id="KW-1185">Reference proteome</keyword>
<name>A0A4Z2I828_9TELE</name>
<protein>
    <submittedName>
        <fullName evidence="1">Uncharacterized protein</fullName>
    </submittedName>
</protein>
<evidence type="ECO:0000313" key="1">
    <source>
        <dbReference type="EMBL" id="TNN73961.1"/>
    </source>
</evidence>
<comment type="caution">
    <text evidence="1">The sequence shown here is derived from an EMBL/GenBank/DDBJ whole genome shotgun (WGS) entry which is preliminary data.</text>
</comment>
<organism evidence="1 2">
    <name type="scientific">Liparis tanakae</name>
    <name type="common">Tanaka's snailfish</name>
    <dbReference type="NCBI Taxonomy" id="230148"/>
    <lineage>
        <taxon>Eukaryota</taxon>
        <taxon>Metazoa</taxon>
        <taxon>Chordata</taxon>
        <taxon>Craniata</taxon>
        <taxon>Vertebrata</taxon>
        <taxon>Euteleostomi</taxon>
        <taxon>Actinopterygii</taxon>
        <taxon>Neopterygii</taxon>
        <taxon>Teleostei</taxon>
        <taxon>Neoteleostei</taxon>
        <taxon>Acanthomorphata</taxon>
        <taxon>Eupercaria</taxon>
        <taxon>Perciformes</taxon>
        <taxon>Cottioidei</taxon>
        <taxon>Cottales</taxon>
        <taxon>Liparidae</taxon>
        <taxon>Liparis</taxon>
    </lineage>
</organism>
<dbReference type="AlphaFoldDB" id="A0A4Z2I828"/>
<accession>A0A4Z2I828</accession>
<proteinExistence type="predicted"/>